<dbReference type="InterPro" id="IPR008276">
    <property type="entry name" value="C_nuclsd_transpt"/>
</dbReference>
<comment type="similarity">
    <text evidence="2">Belongs to the concentrative nucleoside transporter (CNT) (TC 2.A.41) family.</text>
</comment>
<evidence type="ECO:0000313" key="11">
    <source>
        <dbReference type="EMBL" id="MDZ5761398.1"/>
    </source>
</evidence>
<evidence type="ECO:0000259" key="10">
    <source>
        <dbReference type="Pfam" id="PF07670"/>
    </source>
</evidence>
<protein>
    <submittedName>
        <fullName evidence="11">Nucleoside:proton symporter</fullName>
    </submittedName>
</protein>
<dbReference type="Pfam" id="PF01773">
    <property type="entry name" value="Nucleos_tra2_N"/>
    <property type="match status" value="1"/>
</dbReference>
<feature type="transmembrane region" description="Helical" evidence="7">
    <location>
        <begin position="352"/>
        <end position="376"/>
    </location>
</feature>
<feature type="transmembrane region" description="Helical" evidence="7">
    <location>
        <begin position="6"/>
        <end position="21"/>
    </location>
</feature>
<dbReference type="InterPro" id="IPR011657">
    <property type="entry name" value="CNT_C_dom"/>
</dbReference>
<dbReference type="EMBL" id="JARGYU010000002">
    <property type="protein sequence ID" value="MDZ5761398.1"/>
    <property type="molecule type" value="Genomic_DNA"/>
</dbReference>
<accession>A0AAE4VM97</accession>
<keyword evidence="6 7" id="KW-0472">Membrane</keyword>
<evidence type="ECO:0000256" key="5">
    <source>
        <dbReference type="ARBA" id="ARBA00022989"/>
    </source>
</evidence>
<evidence type="ECO:0000256" key="7">
    <source>
        <dbReference type="SAM" id="Phobius"/>
    </source>
</evidence>
<comment type="subcellular location">
    <subcellularLocation>
        <location evidence="1">Cell membrane</location>
        <topology evidence="1">Multi-pass membrane protein</topology>
    </subcellularLocation>
</comment>
<feature type="transmembrane region" description="Helical" evidence="7">
    <location>
        <begin position="136"/>
        <end position="159"/>
    </location>
</feature>
<evidence type="ECO:0000256" key="3">
    <source>
        <dbReference type="ARBA" id="ARBA00022475"/>
    </source>
</evidence>
<keyword evidence="4 7" id="KW-0812">Transmembrane</keyword>
<dbReference type="RefSeq" id="WP_322498826.1">
    <property type="nucleotide sequence ID" value="NZ_JARGYU010000002.1"/>
</dbReference>
<feature type="transmembrane region" description="Helical" evidence="7">
    <location>
        <begin position="33"/>
        <end position="54"/>
    </location>
</feature>
<keyword evidence="12" id="KW-1185">Reference proteome</keyword>
<evidence type="ECO:0000256" key="2">
    <source>
        <dbReference type="ARBA" id="ARBA00009033"/>
    </source>
</evidence>
<dbReference type="Proteomes" id="UP001289135">
    <property type="component" value="Unassembled WGS sequence"/>
</dbReference>
<dbReference type="PANTHER" id="PTHR10590">
    <property type="entry name" value="SODIUM/NUCLEOSIDE COTRANSPORTER"/>
    <property type="match status" value="1"/>
</dbReference>
<dbReference type="InterPro" id="IPR011642">
    <property type="entry name" value="Gate_dom"/>
</dbReference>
<evidence type="ECO:0000256" key="6">
    <source>
        <dbReference type="ARBA" id="ARBA00023136"/>
    </source>
</evidence>
<feature type="transmembrane region" description="Helical" evidence="7">
    <location>
        <begin position="292"/>
        <end position="310"/>
    </location>
</feature>
<keyword evidence="3" id="KW-1003">Cell membrane</keyword>
<name>A0AAE4VM97_9RICK</name>
<proteinExistence type="inferred from homology"/>
<dbReference type="InterPro" id="IPR002668">
    <property type="entry name" value="CNT_N_dom"/>
</dbReference>
<dbReference type="GO" id="GO:0005337">
    <property type="term" value="F:nucleoside transmembrane transporter activity"/>
    <property type="evidence" value="ECO:0007669"/>
    <property type="project" value="InterPro"/>
</dbReference>
<evidence type="ECO:0000256" key="1">
    <source>
        <dbReference type="ARBA" id="ARBA00004651"/>
    </source>
</evidence>
<feature type="domain" description="Nucleoside transporter/FeoB GTPase Gate" evidence="10">
    <location>
        <begin position="97"/>
        <end position="190"/>
    </location>
</feature>
<organism evidence="11 12">
    <name type="scientific">Lyticum sinuosum</name>
    <dbReference type="NCBI Taxonomy" id="1332059"/>
    <lineage>
        <taxon>Bacteria</taxon>
        <taxon>Pseudomonadati</taxon>
        <taxon>Pseudomonadota</taxon>
        <taxon>Alphaproteobacteria</taxon>
        <taxon>Rickettsiales</taxon>
        <taxon>Lyticum</taxon>
    </lineage>
</organism>
<reference evidence="11" key="1">
    <citation type="submission" date="2023-02" db="EMBL/GenBank/DDBJ databases">
        <title>Host association and intracellularity evolved multiple times independently in the Rickettsiales.</title>
        <authorList>
            <person name="Castelli M."/>
            <person name="Nardi T."/>
            <person name="Gammuto L."/>
            <person name="Bellinzona G."/>
            <person name="Sabaneyeva E."/>
            <person name="Potekhin A."/>
            <person name="Serra V."/>
            <person name="Petroni G."/>
            <person name="Sassera D."/>
        </authorList>
    </citation>
    <scope>NUCLEOTIDE SEQUENCE</scope>
    <source>
        <strain evidence="11">USBL-36I1</strain>
    </source>
</reference>
<evidence type="ECO:0000256" key="4">
    <source>
        <dbReference type="ARBA" id="ARBA00022692"/>
    </source>
</evidence>
<dbReference type="PANTHER" id="PTHR10590:SF4">
    <property type="entry name" value="SOLUTE CARRIER FAMILY 28 MEMBER 3"/>
    <property type="match status" value="1"/>
</dbReference>
<gene>
    <name evidence="11" type="ORF">Lyticum_00573</name>
</gene>
<comment type="caution">
    <text evidence="11">The sequence shown here is derived from an EMBL/GenBank/DDBJ whole genome shotgun (WGS) entry which is preliminary data.</text>
</comment>
<dbReference type="Pfam" id="PF07670">
    <property type="entry name" value="Gate"/>
    <property type="match status" value="1"/>
</dbReference>
<feature type="transmembrane region" description="Helical" evidence="7">
    <location>
        <begin position="388"/>
        <end position="409"/>
    </location>
</feature>
<feature type="transmembrane region" description="Helical" evidence="7">
    <location>
        <begin position="91"/>
        <end position="116"/>
    </location>
</feature>
<evidence type="ECO:0000313" key="12">
    <source>
        <dbReference type="Proteomes" id="UP001289135"/>
    </source>
</evidence>
<feature type="transmembrane region" description="Helical" evidence="7">
    <location>
        <begin position="171"/>
        <end position="194"/>
    </location>
</feature>
<keyword evidence="5 7" id="KW-1133">Transmembrane helix</keyword>
<feature type="domain" description="Concentrative nucleoside transporter N-terminal" evidence="8">
    <location>
        <begin position="11"/>
        <end position="82"/>
    </location>
</feature>
<evidence type="ECO:0000259" key="9">
    <source>
        <dbReference type="Pfam" id="PF07662"/>
    </source>
</evidence>
<dbReference type="Pfam" id="PF07662">
    <property type="entry name" value="Nucleos_tra2_C"/>
    <property type="match status" value="1"/>
</dbReference>
<evidence type="ECO:0000259" key="8">
    <source>
        <dbReference type="Pfam" id="PF01773"/>
    </source>
</evidence>
<feature type="domain" description="Concentrative nucleoside transporter C-terminal" evidence="9">
    <location>
        <begin position="205"/>
        <end position="406"/>
    </location>
</feature>
<feature type="transmembrane region" description="Helical" evidence="7">
    <location>
        <begin position="259"/>
        <end position="280"/>
    </location>
</feature>
<sequence length="410" mass="44059">MPQYLHTILSYIVFISIAILMSTNKKAIKKTDLVIGIICQFFFAIIVIKIPSVVNALTCVNDTLKSISDSAIKGTSVVFGGLAKTEASGQLGFIMALQSLPVLIVLSALSSVLIYIKVLPFFINILSNIFQKTLRIGGTLGVAISTNIFAGLAETPLIITPYLKRLTKNELFTLITCGMAGLASSVMVLIDIIIRPIIPNAMVHTLSSVLIGIPMVVTISKIIIPESSNNLTGANDMELKEGDTLIESVFTGIMNGAKVLVTIVAMLIGFISLIDIANKILDYLPYINNKPISIQMILGFLMAPISWIIGVESSDIINASSIIGTKIVFNEILATQEFLTLGSSISHKTQIIVMYVISGFANFGSVGLAIGVYSMLVPERRDEVLKIGMKSLVAGNLVNFINASLVALFI</sequence>
<dbReference type="GO" id="GO:0005886">
    <property type="term" value="C:plasma membrane"/>
    <property type="evidence" value="ECO:0007669"/>
    <property type="project" value="UniProtKB-SubCell"/>
</dbReference>
<dbReference type="GO" id="GO:0015293">
    <property type="term" value="F:symporter activity"/>
    <property type="evidence" value="ECO:0007669"/>
    <property type="project" value="TreeGrafter"/>
</dbReference>
<dbReference type="AlphaFoldDB" id="A0AAE4VM97"/>